<dbReference type="GO" id="GO:0030246">
    <property type="term" value="F:carbohydrate binding"/>
    <property type="evidence" value="ECO:0007669"/>
    <property type="project" value="UniProtKB-ARBA"/>
</dbReference>
<dbReference type="EMBL" id="VNJJ01000004">
    <property type="protein sequence ID" value="TVY01454.1"/>
    <property type="molecule type" value="Genomic_DNA"/>
</dbReference>
<proteinExistence type="inferred from homology"/>
<dbReference type="Proteomes" id="UP000316330">
    <property type="component" value="Unassembled WGS sequence"/>
</dbReference>
<gene>
    <name evidence="6" type="ORF">FPZ45_08325</name>
</gene>
<evidence type="ECO:0000256" key="3">
    <source>
        <dbReference type="ARBA" id="ARBA00022729"/>
    </source>
</evidence>
<protein>
    <submittedName>
        <fullName evidence="6">Substrate-binding domain-containing protein</fullName>
    </submittedName>
</protein>
<dbReference type="OrthoDB" id="9814427at2"/>
<dbReference type="CDD" id="cd06309">
    <property type="entry name" value="PBP1_galactofuranose_YtfQ-like"/>
    <property type="match status" value="1"/>
</dbReference>
<feature type="domain" description="Periplasmic binding protein" evidence="5">
    <location>
        <begin position="69"/>
        <end position="325"/>
    </location>
</feature>
<comment type="subcellular location">
    <subcellularLocation>
        <location evidence="1">Cell envelope</location>
    </subcellularLocation>
</comment>
<comment type="similarity">
    <text evidence="2">Belongs to the bacterial solute-binding protein 2 family.</text>
</comment>
<dbReference type="PANTHER" id="PTHR46847:SF3">
    <property type="entry name" value="GALACTOFURANOSE-BINDING PROTEIN YTFQ"/>
    <property type="match status" value="1"/>
</dbReference>
<evidence type="ECO:0000256" key="4">
    <source>
        <dbReference type="SAM" id="MobiDB-lite"/>
    </source>
</evidence>
<feature type="region of interest" description="Disordered" evidence="4">
    <location>
        <begin position="39"/>
        <end position="58"/>
    </location>
</feature>
<dbReference type="InterPro" id="IPR028082">
    <property type="entry name" value="Peripla_BP_I"/>
</dbReference>
<comment type="caution">
    <text evidence="6">The sequence shown here is derived from an EMBL/GenBank/DDBJ whole genome shotgun (WGS) entry which is preliminary data.</text>
</comment>
<reference evidence="6 7" key="1">
    <citation type="submission" date="2019-07" db="EMBL/GenBank/DDBJ databases">
        <authorList>
            <person name="Kim J."/>
        </authorList>
    </citation>
    <scope>NUCLEOTIDE SEQUENCE [LARGE SCALE GENOMIC DNA]</scope>
    <source>
        <strain evidence="6 7">G13</strain>
    </source>
</reference>
<evidence type="ECO:0000259" key="5">
    <source>
        <dbReference type="Pfam" id="PF13407"/>
    </source>
</evidence>
<dbReference type="PANTHER" id="PTHR46847">
    <property type="entry name" value="D-ALLOSE-BINDING PERIPLASMIC PROTEIN-RELATED"/>
    <property type="match status" value="1"/>
</dbReference>
<dbReference type="Gene3D" id="3.40.50.2300">
    <property type="match status" value="2"/>
</dbReference>
<accession>A0A559JNK1</accession>
<dbReference type="Pfam" id="PF13407">
    <property type="entry name" value="Peripla_BP_4"/>
    <property type="match status" value="1"/>
</dbReference>
<evidence type="ECO:0000313" key="6">
    <source>
        <dbReference type="EMBL" id="TVY01454.1"/>
    </source>
</evidence>
<evidence type="ECO:0000256" key="1">
    <source>
        <dbReference type="ARBA" id="ARBA00004196"/>
    </source>
</evidence>
<keyword evidence="3" id="KW-0732">Signal</keyword>
<dbReference type="SUPFAM" id="SSF53822">
    <property type="entry name" value="Periplasmic binding protein-like I"/>
    <property type="match status" value="1"/>
</dbReference>
<evidence type="ECO:0000313" key="7">
    <source>
        <dbReference type="Proteomes" id="UP000316330"/>
    </source>
</evidence>
<dbReference type="InterPro" id="IPR025997">
    <property type="entry name" value="SBP_2_dom"/>
</dbReference>
<sequence>MVRSPTGGREAIQYALDILNKEKGIPKKVILRSRLVTSDTESGDGADGKAAPPDRNGKETLKLGFAQVGSESGWRIAHTNSVIGAAKDAGIELLFRNADQSQERQFESIREFIRQRVDVIAFSPKTETGWEEVLSEAKDAGIPVILSDREVKVKDDSLWTAYIGSDFREEGRRAARWLTEQADREPDRVYRIVELQGTPDSAPALGRKKGFEELIRDDDRFAYAASLEGDFTKRSGKELMAEALEKFGKSIDVVYAHNDDMALGAIEAIEAYGLKPGKDILLISVDATKSAMDALSIGKLNLVVECNPLLGPQLMKAVKDVSQGKDLPMKIITSEGVFTQELVKQVKRNREY</sequence>
<dbReference type="AlphaFoldDB" id="A0A559JNK1"/>
<organism evidence="6 7">
    <name type="scientific">Cohnella terricola</name>
    <dbReference type="NCBI Taxonomy" id="1289167"/>
    <lineage>
        <taxon>Bacteria</taxon>
        <taxon>Bacillati</taxon>
        <taxon>Bacillota</taxon>
        <taxon>Bacilli</taxon>
        <taxon>Bacillales</taxon>
        <taxon>Paenibacillaceae</taxon>
        <taxon>Cohnella</taxon>
    </lineage>
</organism>
<evidence type="ECO:0000256" key="2">
    <source>
        <dbReference type="ARBA" id="ARBA00007639"/>
    </source>
</evidence>
<dbReference type="GO" id="GO:0030313">
    <property type="term" value="C:cell envelope"/>
    <property type="evidence" value="ECO:0007669"/>
    <property type="project" value="UniProtKB-SubCell"/>
</dbReference>
<name>A0A559JNK1_9BACL</name>
<keyword evidence="7" id="KW-1185">Reference proteome</keyword>